<evidence type="ECO:0000313" key="2">
    <source>
        <dbReference type="EMBL" id="EJT97344.1"/>
    </source>
</evidence>
<dbReference type="RefSeq" id="XP_040624242.1">
    <property type="nucleotide sequence ID" value="XM_040774024.1"/>
</dbReference>
<dbReference type="Proteomes" id="UP000030653">
    <property type="component" value="Unassembled WGS sequence"/>
</dbReference>
<feature type="region of interest" description="Disordered" evidence="1">
    <location>
        <begin position="1"/>
        <end position="73"/>
    </location>
</feature>
<sequence length="97" mass="10278">MPQLHAHGKTSSSLEPWALVPVGRQSAKQTIRSVINPKRRSPLPPGSHQPAQSSRPEASASKPHPWSSSLGAALPGRVEARGWRAPSASLASSYDPV</sequence>
<proteinExistence type="predicted"/>
<evidence type="ECO:0000256" key="1">
    <source>
        <dbReference type="SAM" id="MobiDB-lite"/>
    </source>
</evidence>
<dbReference type="AlphaFoldDB" id="M5FR48"/>
<name>M5FR48_DACPD</name>
<accession>M5FR48</accession>
<dbReference type="EMBL" id="JH795877">
    <property type="protein sequence ID" value="EJT97344.1"/>
    <property type="molecule type" value="Genomic_DNA"/>
</dbReference>
<protein>
    <submittedName>
        <fullName evidence="2">Uncharacterized protein</fullName>
    </submittedName>
</protein>
<organism evidence="2 3">
    <name type="scientific">Dacryopinax primogenitus (strain DJM 731)</name>
    <name type="common">Brown rot fungus</name>
    <dbReference type="NCBI Taxonomy" id="1858805"/>
    <lineage>
        <taxon>Eukaryota</taxon>
        <taxon>Fungi</taxon>
        <taxon>Dikarya</taxon>
        <taxon>Basidiomycota</taxon>
        <taxon>Agaricomycotina</taxon>
        <taxon>Dacrymycetes</taxon>
        <taxon>Dacrymycetales</taxon>
        <taxon>Dacrymycetaceae</taxon>
        <taxon>Dacryopinax</taxon>
    </lineage>
</organism>
<keyword evidence="3" id="KW-1185">Reference proteome</keyword>
<evidence type="ECO:0000313" key="3">
    <source>
        <dbReference type="Proteomes" id="UP000030653"/>
    </source>
</evidence>
<dbReference type="HOGENOM" id="CLU_2346645_0_0_1"/>
<dbReference type="GeneID" id="63689086"/>
<gene>
    <name evidence="2" type="ORF">DACRYDRAFT_25128</name>
</gene>
<reference evidence="2 3" key="1">
    <citation type="journal article" date="2012" name="Science">
        <title>The Paleozoic origin of enzymatic lignin decomposition reconstructed from 31 fungal genomes.</title>
        <authorList>
            <person name="Floudas D."/>
            <person name="Binder M."/>
            <person name="Riley R."/>
            <person name="Barry K."/>
            <person name="Blanchette R.A."/>
            <person name="Henrissat B."/>
            <person name="Martinez A.T."/>
            <person name="Otillar R."/>
            <person name="Spatafora J.W."/>
            <person name="Yadav J.S."/>
            <person name="Aerts A."/>
            <person name="Benoit I."/>
            <person name="Boyd A."/>
            <person name="Carlson A."/>
            <person name="Copeland A."/>
            <person name="Coutinho P.M."/>
            <person name="de Vries R.P."/>
            <person name="Ferreira P."/>
            <person name="Findley K."/>
            <person name="Foster B."/>
            <person name="Gaskell J."/>
            <person name="Glotzer D."/>
            <person name="Gorecki P."/>
            <person name="Heitman J."/>
            <person name="Hesse C."/>
            <person name="Hori C."/>
            <person name="Igarashi K."/>
            <person name="Jurgens J.A."/>
            <person name="Kallen N."/>
            <person name="Kersten P."/>
            <person name="Kohler A."/>
            <person name="Kuees U."/>
            <person name="Kumar T.K.A."/>
            <person name="Kuo A."/>
            <person name="LaButti K."/>
            <person name="Larrondo L.F."/>
            <person name="Lindquist E."/>
            <person name="Ling A."/>
            <person name="Lombard V."/>
            <person name="Lucas S."/>
            <person name="Lundell T."/>
            <person name="Martin R."/>
            <person name="McLaughlin D.J."/>
            <person name="Morgenstern I."/>
            <person name="Morin E."/>
            <person name="Murat C."/>
            <person name="Nagy L.G."/>
            <person name="Nolan M."/>
            <person name="Ohm R.A."/>
            <person name="Patyshakuliyeva A."/>
            <person name="Rokas A."/>
            <person name="Ruiz-Duenas F.J."/>
            <person name="Sabat G."/>
            <person name="Salamov A."/>
            <person name="Samejima M."/>
            <person name="Schmutz J."/>
            <person name="Slot J.C."/>
            <person name="St John F."/>
            <person name="Stenlid J."/>
            <person name="Sun H."/>
            <person name="Sun S."/>
            <person name="Syed K."/>
            <person name="Tsang A."/>
            <person name="Wiebenga A."/>
            <person name="Young D."/>
            <person name="Pisabarro A."/>
            <person name="Eastwood D.C."/>
            <person name="Martin F."/>
            <person name="Cullen D."/>
            <person name="Grigoriev I.V."/>
            <person name="Hibbett D.S."/>
        </authorList>
    </citation>
    <scope>NUCLEOTIDE SEQUENCE [LARGE SCALE GENOMIC DNA]</scope>
    <source>
        <strain evidence="2 3">DJM-731 SS1</strain>
    </source>
</reference>